<keyword evidence="6 8" id="KW-1133">Transmembrane helix</keyword>
<name>A0AAE3NLZ5_9RHOB</name>
<comment type="subcellular location">
    <subcellularLocation>
        <location evidence="1 8">Cell membrane</location>
        <topology evidence="1 8">Multi-pass membrane protein</topology>
    </subcellularLocation>
</comment>
<evidence type="ECO:0000313" key="10">
    <source>
        <dbReference type="Proteomes" id="UP001220964"/>
    </source>
</evidence>
<feature type="transmembrane region" description="Helical" evidence="8">
    <location>
        <begin position="79"/>
        <end position="98"/>
    </location>
</feature>
<dbReference type="GO" id="GO:0005886">
    <property type="term" value="C:plasma membrane"/>
    <property type="evidence" value="ECO:0007669"/>
    <property type="project" value="UniProtKB-SubCell"/>
</dbReference>
<feature type="transmembrane region" description="Helical" evidence="8">
    <location>
        <begin position="104"/>
        <end position="119"/>
    </location>
</feature>
<feature type="transmembrane region" description="Helical" evidence="8">
    <location>
        <begin position="12"/>
        <end position="33"/>
    </location>
</feature>
<dbReference type="InterPro" id="IPR052017">
    <property type="entry name" value="TSUP"/>
</dbReference>
<dbReference type="Pfam" id="PF01925">
    <property type="entry name" value="TauE"/>
    <property type="match status" value="1"/>
</dbReference>
<evidence type="ECO:0000256" key="8">
    <source>
        <dbReference type="RuleBase" id="RU363041"/>
    </source>
</evidence>
<evidence type="ECO:0000256" key="5">
    <source>
        <dbReference type="ARBA" id="ARBA00022692"/>
    </source>
</evidence>
<dbReference type="AlphaFoldDB" id="A0AAE3NLZ5"/>
<reference evidence="9" key="1">
    <citation type="submission" date="2023-03" db="EMBL/GenBank/DDBJ databases">
        <title>Multiphase analysis and comparison of six strains from genera Psychromarinibacter, Lutimaribacter, and Maritimibacter, including a novel species: Psychromarinibacter sediminicola sp. nov.</title>
        <authorList>
            <person name="Wang Y.-H."/>
            <person name="Ye M.-Q."/>
            <person name="Du Z.-J."/>
        </authorList>
    </citation>
    <scope>NUCLEOTIDE SEQUENCE</scope>
    <source>
        <strain evidence="9">C21-152</strain>
    </source>
</reference>
<evidence type="ECO:0000256" key="2">
    <source>
        <dbReference type="ARBA" id="ARBA00009142"/>
    </source>
</evidence>
<dbReference type="InterPro" id="IPR002781">
    <property type="entry name" value="TM_pro_TauE-like"/>
</dbReference>
<keyword evidence="4 8" id="KW-1003">Cell membrane</keyword>
<evidence type="ECO:0000256" key="6">
    <source>
        <dbReference type="ARBA" id="ARBA00022989"/>
    </source>
</evidence>
<dbReference type="EMBL" id="JARGYC010000005">
    <property type="protein sequence ID" value="MDF0599758.1"/>
    <property type="molecule type" value="Genomic_DNA"/>
</dbReference>
<dbReference type="PANTHER" id="PTHR30269">
    <property type="entry name" value="TRANSMEMBRANE PROTEIN YFCA"/>
    <property type="match status" value="1"/>
</dbReference>
<evidence type="ECO:0000256" key="7">
    <source>
        <dbReference type="ARBA" id="ARBA00023136"/>
    </source>
</evidence>
<comment type="similarity">
    <text evidence="2 8">Belongs to the 4-toluene sulfonate uptake permease (TSUP) (TC 2.A.102) family.</text>
</comment>
<feature type="transmembrane region" description="Helical" evidence="8">
    <location>
        <begin position="39"/>
        <end position="59"/>
    </location>
</feature>
<feature type="transmembrane region" description="Helical" evidence="8">
    <location>
        <begin position="131"/>
        <end position="152"/>
    </location>
</feature>
<evidence type="ECO:0000256" key="4">
    <source>
        <dbReference type="ARBA" id="ARBA00022475"/>
    </source>
</evidence>
<comment type="caution">
    <text evidence="9">The sequence shown here is derived from an EMBL/GenBank/DDBJ whole genome shotgun (WGS) entry which is preliminary data.</text>
</comment>
<sequence>MLEYMVAGLEPWVALVLLIVSAGASFITAAFGIGGGGVMLAVLATLLPPAAIIPVHAVVQFGSNAGRAALFLRHMRWELFGAFAAGTVLGIGLGGAFVVQLHPGWLQIAVGAFILWSVVGRPPGFLKRSGLIAGAFSSFLTMFIGGTGPFVATYVKAQGYARHDHVATQAVLMTLQHGLKCVAFGVLGFAFAVWAGFIAALVLAGFVGTWTGKRMLARIDEALFSKVLSAILIVLSLRLIWAGAELVWTGADAGIR</sequence>
<proteinExistence type="inferred from homology"/>
<feature type="transmembrane region" description="Helical" evidence="8">
    <location>
        <begin position="223"/>
        <end position="241"/>
    </location>
</feature>
<organism evidence="9 10">
    <name type="scientific">Psychromarinibacter sediminicola</name>
    <dbReference type="NCBI Taxonomy" id="3033385"/>
    <lineage>
        <taxon>Bacteria</taxon>
        <taxon>Pseudomonadati</taxon>
        <taxon>Pseudomonadota</taxon>
        <taxon>Alphaproteobacteria</taxon>
        <taxon>Rhodobacterales</taxon>
        <taxon>Paracoccaceae</taxon>
        <taxon>Psychromarinibacter</taxon>
    </lineage>
</organism>
<feature type="transmembrane region" description="Helical" evidence="8">
    <location>
        <begin position="182"/>
        <end position="211"/>
    </location>
</feature>
<dbReference type="PANTHER" id="PTHR30269:SF37">
    <property type="entry name" value="MEMBRANE TRANSPORTER PROTEIN"/>
    <property type="match status" value="1"/>
</dbReference>
<gene>
    <name evidence="9" type="ORF">P1J78_03335</name>
</gene>
<evidence type="ECO:0000313" key="9">
    <source>
        <dbReference type="EMBL" id="MDF0599758.1"/>
    </source>
</evidence>
<accession>A0AAE3NLZ5</accession>
<dbReference type="RefSeq" id="WP_275565904.1">
    <property type="nucleotide sequence ID" value="NZ_JARGYC010000005.1"/>
</dbReference>
<keyword evidence="5 8" id="KW-0812">Transmembrane</keyword>
<evidence type="ECO:0000256" key="3">
    <source>
        <dbReference type="ARBA" id="ARBA00022448"/>
    </source>
</evidence>
<keyword evidence="10" id="KW-1185">Reference proteome</keyword>
<evidence type="ECO:0000256" key="1">
    <source>
        <dbReference type="ARBA" id="ARBA00004651"/>
    </source>
</evidence>
<keyword evidence="7 8" id="KW-0472">Membrane</keyword>
<dbReference type="Proteomes" id="UP001220964">
    <property type="component" value="Unassembled WGS sequence"/>
</dbReference>
<keyword evidence="3" id="KW-0813">Transport</keyword>
<protein>
    <recommendedName>
        <fullName evidence="8">Probable membrane transporter protein</fullName>
    </recommendedName>
</protein>